<feature type="compositionally biased region" description="Basic and acidic residues" evidence="1">
    <location>
        <begin position="217"/>
        <end position="227"/>
    </location>
</feature>
<feature type="compositionally biased region" description="Basic and acidic residues" evidence="1">
    <location>
        <begin position="189"/>
        <end position="210"/>
    </location>
</feature>
<feature type="compositionally biased region" description="Gly residues" evidence="1">
    <location>
        <begin position="92"/>
        <end position="106"/>
    </location>
</feature>
<feature type="compositionally biased region" description="Acidic residues" evidence="1">
    <location>
        <begin position="264"/>
        <end position="274"/>
    </location>
</feature>
<accession>A0ABV5FV35</accession>
<feature type="compositionally biased region" description="Basic and acidic residues" evidence="1">
    <location>
        <begin position="160"/>
        <end position="170"/>
    </location>
</feature>
<protein>
    <submittedName>
        <fullName evidence="2">Uncharacterized protein</fullName>
    </submittedName>
</protein>
<organism evidence="2 3">
    <name type="scientific">Citricoccus parietis</name>
    <dbReference type="NCBI Taxonomy" id="592307"/>
    <lineage>
        <taxon>Bacteria</taxon>
        <taxon>Bacillati</taxon>
        <taxon>Actinomycetota</taxon>
        <taxon>Actinomycetes</taxon>
        <taxon>Micrococcales</taxon>
        <taxon>Micrococcaceae</taxon>
        <taxon>Citricoccus</taxon>
    </lineage>
</organism>
<keyword evidence="3" id="KW-1185">Reference proteome</keyword>
<evidence type="ECO:0000256" key="1">
    <source>
        <dbReference type="SAM" id="MobiDB-lite"/>
    </source>
</evidence>
<feature type="region of interest" description="Disordered" evidence="1">
    <location>
        <begin position="1"/>
        <end position="328"/>
    </location>
</feature>
<feature type="compositionally biased region" description="Basic residues" evidence="1">
    <location>
        <begin position="1"/>
        <end position="11"/>
    </location>
</feature>
<dbReference type="EMBL" id="JBHMFI010000001">
    <property type="protein sequence ID" value="MFB9070530.1"/>
    <property type="molecule type" value="Genomic_DNA"/>
</dbReference>
<feature type="compositionally biased region" description="Gly residues" evidence="1">
    <location>
        <begin position="58"/>
        <end position="68"/>
    </location>
</feature>
<feature type="compositionally biased region" description="Low complexity" evidence="1">
    <location>
        <begin position="313"/>
        <end position="328"/>
    </location>
</feature>
<proteinExistence type="predicted"/>
<evidence type="ECO:0000313" key="2">
    <source>
        <dbReference type="EMBL" id="MFB9070530.1"/>
    </source>
</evidence>
<sequence>MQAAGHRRRSAACRTQSGTEITPVGQDDGQREQDDDHGKGHGQRPPTQVHEETSLLGPGEGGEPGQPGTGVLDHVTHASEQVGHGNSRHGHAGGAAGVLGQLGGHSGQASEDQTRQGGAGTKGQRTVQPQVLMADGYQPQGGGRTDEEAGQRHGRSGRSGRSETADRQGSDHLQASGFLLRAGVADCQEDGHDGGSEEHVEAEFVGHHGTEGVVVRSEGRPGHHDGGRVGQQGTARLDGLFSGEGLVQRVHRSVDAEPHRDRPDEEADPVESEVEPQQRAGPGERGTGLRRRMGGARPQRTTPAGRRHRDPSRWPCSDWRSRSSSPSP</sequence>
<comment type="caution">
    <text evidence="2">The sequence shown here is derived from an EMBL/GenBank/DDBJ whole genome shotgun (WGS) entry which is preliminary data.</text>
</comment>
<dbReference type="Proteomes" id="UP001589575">
    <property type="component" value="Unassembled WGS sequence"/>
</dbReference>
<evidence type="ECO:0000313" key="3">
    <source>
        <dbReference type="Proteomes" id="UP001589575"/>
    </source>
</evidence>
<feature type="compositionally biased region" description="Basic and acidic residues" evidence="1">
    <location>
        <begin position="252"/>
        <end position="263"/>
    </location>
</feature>
<reference evidence="2 3" key="1">
    <citation type="submission" date="2024-09" db="EMBL/GenBank/DDBJ databases">
        <authorList>
            <person name="Sun Q."/>
            <person name="Mori K."/>
        </authorList>
    </citation>
    <scope>NUCLEOTIDE SEQUENCE [LARGE SCALE GENOMIC DNA]</scope>
    <source>
        <strain evidence="2 3">CCM 7609</strain>
    </source>
</reference>
<name>A0ABV5FV35_9MICC</name>
<feature type="compositionally biased region" description="Basic and acidic residues" evidence="1">
    <location>
        <begin position="28"/>
        <end position="39"/>
    </location>
</feature>
<gene>
    <name evidence="2" type="ORF">ACFFX0_04740</name>
</gene>